<proteinExistence type="predicted"/>
<dbReference type="VEuPathDB" id="MicrosporidiaDB:NEQG_02040"/>
<keyword evidence="3" id="KW-1185">Reference proteome</keyword>
<dbReference type="HOGENOM" id="CLU_3106932_0_0_1"/>
<dbReference type="Proteomes" id="UP000002872">
    <property type="component" value="Unassembled WGS sequence"/>
</dbReference>
<evidence type="ECO:0000256" key="1">
    <source>
        <dbReference type="SAM" id="MobiDB-lite"/>
    </source>
</evidence>
<dbReference type="AlphaFoldDB" id="I3EFH1"/>
<feature type="region of interest" description="Disordered" evidence="1">
    <location>
        <begin position="1"/>
        <end position="51"/>
    </location>
</feature>
<reference evidence="2" key="1">
    <citation type="submission" date="2011-01" db="EMBL/GenBank/DDBJ databases">
        <title>The Genome Sequence of Nematocida parisii strain ERTm3.</title>
        <authorList>
            <consortium name="The Broad Institute Genome Sequencing Platform"/>
            <consortium name="The Broad Institute Genome Sequencing Center for Infectious Disease"/>
            <person name="Cuomo C."/>
            <person name="Troemel E."/>
            <person name="Young S.K."/>
            <person name="Zeng Q."/>
            <person name="Gargeya S."/>
            <person name="Fitzgerald M."/>
            <person name="Haas B."/>
            <person name="Abouelleil A."/>
            <person name="Alvarado L."/>
            <person name="Arachchi H.M."/>
            <person name="Berlin A."/>
            <person name="Chapman S.B."/>
            <person name="Gearin G."/>
            <person name="Goldberg J."/>
            <person name="Griggs A."/>
            <person name="Gujja S."/>
            <person name="Hansen M."/>
            <person name="Heiman D."/>
            <person name="Howarth C."/>
            <person name="Larimer J."/>
            <person name="Lui A."/>
            <person name="MacDonald P.J.P."/>
            <person name="McCowen C."/>
            <person name="Montmayeur A."/>
            <person name="Murphy C."/>
            <person name="Neiman D."/>
            <person name="Pearson M."/>
            <person name="Priest M."/>
            <person name="Roberts A."/>
            <person name="Saif S."/>
            <person name="Shea T."/>
            <person name="Sisk P."/>
            <person name="Stolte C."/>
            <person name="Sykes S."/>
            <person name="Wortman J."/>
            <person name="Nusbaum C."/>
            <person name="Birren B."/>
        </authorList>
    </citation>
    <scope>NUCLEOTIDE SEQUENCE</scope>
    <source>
        <strain evidence="2">ERTm3</strain>
    </source>
</reference>
<evidence type="ECO:0000313" key="3">
    <source>
        <dbReference type="Proteomes" id="UP000002872"/>
    </source>
</evidence>
<protein>
    <submittedName>
        <fullName evidence="2">Uncharacterized protein</fullName>
    </submittedName>
</protein>
<evidence type="ECO:0000313" key="2">
    <source>
        <dbReference type="EMBL" id="EIJ87968.1"/>
    </source>
</evidence>
<dbReference type="InParanoid" id="I3EFH1"/>
<name>I3EFH1_NEMP3</name>
<sequence length="51" mass="5525">MAPPKGCDSRRPRPSVELSGSPAPLSTPLITSLHQKEKQLSGTLKLRMRGL</sequence>
<accession>I3EFH1</accession>
<gene>
    <name evidence="2" type="ORF">NEQG_02040</name>
</gene>
<dbReference type="EMBL" id="GL870880">
    <property type="protein sequence ID" value="EIJ87968.1"/>
    <property type="molecule type" value="Genomic_DNA"/>
</dbReference>
<organism evidence="2 3">
    <name type="scientific">Nematocida parisii (strain ERTm3)</name>
    <name type="common">Nematode killer fungus</name>
    <dbReference type="NCBI Taxonomy" id="935791"/>
    <lineage>
        <taxon>Eukaryota</taxon>
        <taxon>Fungi</taxon>
        <taxon>Fungi incertae sedis</taxon>
        <taxon>Microsporidia</taxon>
        <taxon>Nematocida</taxon>
    </lineage>
</organism>